<feature type="transmembrane region" description="Helical" evidence="6">
    <location>
        <begin position="175"/>
        <end position="191"/>
    </location>
</feature>
<evidence type="ECO:0000313" key="9">
    <source>
        <dbReference type="EMBL" id="HJG30777.1"/>
    </source>
</evidence>
<name>A0A921LR91_9ACTN</name>
<feature type="transmembrane region" description="Helical" evidence="6">
    <location>
        <begin position="124"/>
        <end position="147"/>
    </location>
</feature>
<reference evidence="9" key="1">
    <citation type="journal article" date="2021" name="PeerJ">
        <title>Extensive microbial diversity within the chicken gut microbiome revealed by metagenomics and culture.</title>
        <authorList>
            <person name="Gilroy R."/>
            <person name="Ravi A."/>
            <person name="Getino M."/>
            <person name="Pursley I."/>
            <person name="Horton D.L."/>
            <person name="Alikhan N.F."/>
            <person name="Baker D."/>
            <person name="Gharbi K."/>
            <person name="Hall N."/>
            <person name="Watson M."/>
            <person name="Adriaenssens E.M."/>
            <person name="Foster-Nyarko E."/>
            <person name="Jarju S."/>
            <person name="Secka A."/>
            <person name="Antonio M."/>
            <person name="Oren A."/>
            <person name="Chaudhuri R.R."/>
            <person name="La Ragione R."/>
            <person name="Hildebrand F."/>
            <person name="Pallen M.J."/>
        </authorList>
    </citation>
    <scope>NUCLEOTIDE SEQUENCE</scope>
    <source>
        <strain evidence="9">ChiGjej2B2-7701</strain>
    </source>
</reference>
<proteinExistence type="predicted"/>
<dbReference type="InterPro" id="IPR050616">
    <property type="entry name" value="CPA3_Na-H_Antiporter_A"/>
</dbReference>
<feature type="transmembrane region" description="Helical" evidence="6">
    <location>
        <begin position="91"/>
        <end position="112"/>
    </location>
</feature>
<organism evidence="9 10">
    <name type="scientific">Collinsella ihumii</name>
    <dbReference type="NCBI Taxonomy" id="1720204"/>
    <lineage>
        <taxon>Bacteria</taxon>
        <taxon>Bacillati</taxon>
        <taxon>Actinomycetota</taxon>
        <taxon>Coriobacteriia</taxon>
        <taxon>Coriobacteriales</taxon>
        <taxon>Coriobacteriaceae</taxon>
        <taxon>Collinsella</taxon>
    </lineage>
</organism>
<dbReference type="Pfam" id="PF00662">
    <property type="entry name" value="Proton_antipo_N"/>
    <property type="match status" value="1"/>
</dbReference>
<dbReference type="PANTHER" id="PTHR43373">
    <property type="entry name" value="NA(+)/H(+) ANTIPORTER SUBUNIT"/>
    <property type="match status" value="1"/>
</dbReference>
<keyword evidence="2 5" id="KW-0812">Transmembrane</keyword>
<evidence type="ECO:0000256" key="6">
    <source>
        <dbReference type="SAM" id="Phobius"/>
    </source>
</evidence>
<feature type="transmembrane region" description="Helical" evidence="6">
    <location>
        <begin position="824"/>
        <end position="843"/>
    </location>
</feature>
<dbReference type="EMBL" id="DYVF01000037">
    <property type="protein sequence ID" value="HJG30777.1"/>
    <property type="molecule type" value="Genomic_DNA"/>
</dbReference>
<feature type="transmembrane region" description="Helical" evidence="6">
    <location>
        <begin position="467"/>
        <end position="489"/>
    </location>
</feature>
<protein>
    <submittedName>
        <fullName evidence="9">NADH-quinone oxidoreductase subunit H</fullName>
        <ecNumber evidence="9">1.6.5.11</ecNumber>
    </submittedName>
</protein>
<feature type="transmembrane region" description="Helical" evidence="6">
    <location>
        <begin position="794"/>
        <end position="812"/>
    </location>
</feature>
<feature type="transmembrane region" description="Helical" evidence="6">
    <location>
        <begin position="622"/>
        <end position="646"/>
    </location>
</feature>
<feature type="transmembrane region" description="Helical" evidence="6">
    <location>
        <begin position="753"/>
        <end position="773"/>
    </location>
</feature>
<comment type="caution">
    <text evidence="9">The sequence shown here is derived from an EMBL/GenBank/DDBJ whole genome shotgun (WGS) entry which is preliminary data.</text>
</comment>
<evidence type="ECO:0000256" key="4">
    <source>
        <dbReference type="ARBA" id="ARBA00023136"/>
    </source>
</evidence>
<comment type="subcellular location">
    <subcellularLocation>
        <location evidence="1">Endomembrane system</location>
        <topology evidence="1">Multi-pass membrane protein</topology>
    </subcellularLocation>
    <subcellularLocation>
        <location evidence="5">Membrane</location>
        <topology evidence="5">Multi-pass membrane protein</topology>
    </subcellularLocation>
</comment>
<dbReference type="GO" id="GO:0012505">
    <property type="term" value="C:endomembrane system"/>
    <property type="evidence" value="ECO:0007669"/>
    <property type="project" value="UniProtKB-SubCell"/>
</dbReference>
<feature type="transmembrane region" description="Helical" evidence="6">
    <location>
        <begin position="6"/>
        <end position="23"/>
    </location>
</feature>
<sequence>MALLGFLIAFPLVVAIALMFLRTDTVRDPLVIGSAVIIGIASIITAVTFMGNPTTFAFSSDTSLIGNYLATATDLFLCGFVFVFAVRSRNAIALVLATVQLVISVWCGSMAIHPEDAMAEPMYIDTLSVIMVLIVGLVGSAICVYALGYMKDFQHHEEEAAKRSGTPVSDRRHQFIALMFLFLSAMFIIVTSDNMDWLVAGWEITTVCSFLMIGFTQTDEAKKSALLQINLNMVGGIAFHIALVIMHVVHIPLSINGLIEFAAGEQPDLMILPLMLLSVAGLTKAAQMPFHKWLLGAMVAPTPTSALLHSSTMVKAGVFLLVKLAPLYLIYPAASAMVVGIGGITFVLCSFLAISQSNAKRVLAYSTIANLGLISACAGVGTAEAVWAAIFLIIFHTVSKSVLFLCVGTVEHRIGSRNIEDMDGLFSRLPHLTRFMMLGIMGMFVAPFGMLISKWATLVSFAETGNVIFLILLAFGSAATFFFWAKWLGKLAGVSQKAENVEGGVHATEWAAIGFISALLVMCCVLLPVISQYVIGPYLEFAYNKVPRLIDIDNMLIMVAIVLFIAIVLLTPWGRSSKARQHVYLSGTCIDADSRTYLGSMGRTMRSTKRNWYLNDIFPEGILTNVGLIVCTSVLLMAFAACFIFNPGLLSGGAFLVEREVLLVGPGLVGILVGVVVFGVCAPIVGCLLDGLDRKVSARMQGRVGPKLLQPYYDVRKLLSKEQTSVNAIDEAYVTCALVFCILAGGMFISGSNLLMCVFLVTLATLFVIIAAYSSRSPWADAGADRECLQVMSYEPMLLIMTVGFFTATQSFDIARLFQIDAPIVTTLIPIFLGLLFILTIKLRKSPFDLSYSHHAHQELLKGITTEMTGRTLAKIEIMHWCESVLFLMWVGMFFIWDSPISIVVALVVVAITWFFEVAIDNNFARTKWQNCLKLAWLVALVMGVVNLFYVLVTPFI</sequence>
<feature type="transmembrane region" description="Helical" evidence="6">
    <location>
        <begin position="726"/>
        <end position="747"/>
    </location>
</feature>
<accession>A0A921LR91</accession>
<feature type="transmembrane region" description="Helical" evidence="6">
    <location>
        <begin position="666"/>
        <end position="689"/>
    </location>
</feature>
<keyword evidence="3 6" id="KW-1133">Transmembrane helix</keyword>
<feature type="transmembrane region" description="Helical" evidence="6">
    <location>
        <begin position="330"/>
        <end position="355"/>
    </location>
</feature>
<feature type="transmembrane region" description="Helical" evidence="6">
    <location>
        <begin position="227"/>
        <end position="249"/>
    </location>
</feature>
<dbReference type="GO" id="GO:0016020">
    <property type="term" value="C:membrane"/>
    <property type="evidence" value="ECO:0007669"/>
    <property type="project" value="UniProtKB-SubCell"/>
</dbReference>
<evidence type="ECO:0000259" key="8">
    <source>
        <dbReference type="Pfam" id="PF00662"/>
    </source>
</evidence>
<dbReference type="PRINTS" id="PR01434">
    <property type="entry name" value="NADHDHGNASE5"/>
</dbReference>
<feature type="transmembrane region" description="Helical" evidence="6">
    <location>
        <begin position="30"/>
        <end position="52"/>
    </location>
</feature>
<evidence type="ECO:0000256" key="5">
    <source>
        <dbReference type="RuleBase" id="RU000320"/>
    </source>
</evidence>
<keyword evidence="9" id="KW-0560">Oxidoreductase</keyword>
<dbReference type="EC" id="1.6.5.11" evidence="9"/>
<dbReference type="PANTHER" id="PTHR43373:SF1">
    <property type="entry name" value="NA(+)_H(+) ANTIPORTER SUBUNIT A"/>
    <property type="match status" value="1"/>
</dbReference>
<feature type="domain" description="NADH:quinone oxidoreductase/Mrp antiporter transmembrane" evidence="7">
    <location>
        <begin position="197"/>
        <end position="477"/>
    </location>
</feature>
<gene>
    <name evidence="9" type="ORF">K8U80_05210</name>
</gene>
<evidence type="ECO:0000256" key="3">
    <source>
        <dbReference type="ARBA" id="ARBA00022989"/>
    </source>
</evidence>
<dbReference type="InterPro" id="IPR001516">
    <property type="entry name" value="Proton_antipo_N"/>
</dbReference>
<feature type="transmembrane region" description="Helical" evidence="6">
    <location>
        <begin position="878"/>
        <end position="897"/>
    </location>
</feature>
<dbReference type="InterPro" id="IPR001694">
    <property type="entry name" value="NADH_UbQ_OxRdtase_su1/FPO"/>
</dbReference>
<feature type="domain" description="NADH-Ubiquinone oxidoreductase (complex I) chain 5 N-terminal" evidence="8">
    <location>
        <begin position="122"/>
        <end position="152"/>
    </location>
</feature>
<dbReference type="GO" id="GO:0016491">
    <property type="term" value="F:oxidoreductase activity"/>
    <property type="evidence" value="ECO:0007669"/>
    <property type="project" value="UniProtKB-KW"/>
</dbReference>
<dbReference type="InterPro" id="IPR001750">
    <property type="entry name" value="ND/Mrp_TM"/>
</dbReference>
<dbReference type="AlphaFoldDB" id="A0A921LR91"/>
<reference evidence="9" key="2">
    <citation type="submission" date="2021-09" db="EMBL/GenBank/DDBJ databases">
        <authorList>
            <person name="Gilroy R."/>
        </authorList>
    </citation>
    <scope>NUCLEOTIDE SEQUENCE</scope>
    <source>
        <strain evidence="9">ChiGjej2B2-7701</strain>
    </source>
</reference>
<feature type="transmembrane region" description="Helical" evidence="6">
    <location>
        <begin position="932"/>
        <end position="953"/>
    </location>
</feature>
<evidence type="ECO:0000259" key="7">
    <source>
        <dbReference type="Pfam" id="PF00361"/>
    </source>
</evidence>
<dbReference type="Pfam" id="PF00146">
    <property type="entry name" value="NADHdh"/>
    <property type="match status" value="1"/>
</dbReference>
<feature type="transmembrane region" description="Helical" evidence="6">
    <location>
        <begin position="362"/>
        <end position="381"/>
    </location>
</feature>
<dbReference type="Pfam" id="PF00361">
    <property type="entry name" value="Proton_antipo_M"/>
    <property type="match status" value="1"/>
</dbReference>
<feature type="transmembrane region" description="Helical" evidence="6">
    <location>
        <begin position="197"/>
        <end position="215"/>
    </location>
</feature>
<feature type="transmembrane region" description="Helical" evidence="6">
    <location>
        <begin position="555"/>
        <end position="573"/>
    </location>
</feature>
<evidence type="ECO:0000313" key="10">
    <source>
        <dbReference type="Proteomes" id="UP000746751"/>
    </source>
</evidence>
<feature type="transmembrane region" description="Helical" evidence="6">
    <location>
        <begin position="64"/>
        <end position="84"/>
    </location>
</feature>
<dbReference type="Proteomes" id="UP000746751">
    <property type="component" value="Unassembled WGS sequence"/>
</dbReference>
<feature type="transmembrane region" description="Helical" evidence="6">
    <location>
        <begin position="903"/>
        <end position="920"/>
    </location>
</feature>
<evidence type="ECO:0000256" key="1">
    <source>
        <dbReference type="ARBA" id="ARBA00004127"/>
    </source>
</evidence>
<evidence type="ECO:0000256" key="2">
    <source>
        <dbReference type="ARBA" id="ARBA00022692"/>
    </source>
</evidence>
<feature type="transmembrane region" description="Helical" evidence="6">
    <location>
        <begin position="510"/>
        <end position="535"/>
    </location>
</feature>
<feature type="transmembrane region" description="Helical" evidence="6">
    <location>
        <begin position="431"/>
        <end position="452"/>
    </location>
</feature>
<feature type="transmembrane region" description="Helical" evidence="6">
    <location>
        <begin position="387"/>
        <end position="410"/>
    </location>
</feature>
<keyword evidence="4 6" id="KW-0472">Membrane</keyword>